<dbReference type="EMBL" id="CAKP01000071">
    <property type="protein sequence ID" value="CCJ33431.1"/>
    <property type="molecule type" value="Genomic_DNA"/>
</dbReference>
<evidence type="ECO:0000313" key="2">
    <source>
        <dbReference type="EMBL" id="CCJ33431.1"/>
    </source>
</evidence>
<feature type="coiled-coil region" evidence="1">
    <location>
        <begin position="135"/>
        <end position="169"/>
    </location>
</feature>
<dbReference type="Proteomes" id="UP000007652">
    <property type="component" value="Unassembled WGS sequence"/>
</dbReference>
<gene>
    <name evidence="2" type="ORF">CAAU_1347</name>
</gene>
<reference evidence="2 3" key="1">
    <citation type="journal article" date="2011" name="J. Bacteriol.">
        <title>Draft genome sequence of Caloramator australicus strain RC3T, a thermoanaerobe from the Great Artesian Basin of Australia.</title>
        <authorList>
            <person name="Ogg C.D."/>
            <person name="Patel B.K.C."/>
        </authorList>
    </citation>
    <scope>NUCLEOTIDE SEQUENCE [LARGE SCALE GENOMIC DNA]</scope>
    <source>
        <strain evidence="2 3">RC3</strain>
    </source>
</reference>
<dbReference type="InterPro" id="IPR047741">
    <property type="entry name" value="DIP1984-like"/>
</dbReference>
<organism evidence="2 3">
    <name type="scientific">Caloramator australicus RC3</name>
    <dbReference type="NCBI Taxonomy" id="857293"/>
    <lineage>
        <taxon>Bacteria</taxon>
        <taxon>Bacillati</taxon>
        <taxon>Bacillota</taxon>
        <taxon>Clostridia</taxon>
        <taxon>Eubacteriales</taxon>
        <taxon>Clostridiaceae</taxon>
        <taxon>Caloramator</taxon>
    </lineage>
</organism>
<dbReference type="OrthoDB" id="1749747at2"/>
<evidence type="ECO:0000256" key="1">
    <source>
        <dbReference type="SAM" id="Coils"/>
    </source>
</evidence>
<dbReference type="Gene3D" id="6.10.320.10">
    <property type="match status" value="1"/>
</dbReference>
<dbReference type="Pfam" id="PF20935">
    <property type="entry name" value="DUF6847"/>
    <property type="match status" value="1"/>
</dbReference>
<sequence length="174" mass="20006">MRNKKGGIFTNLNEARLLLDRYNNDLATLYSELKNNVVIQKIKELNGTEEVLSNTKSFVEIYTKIVELINNINKLSSEINKANNEIECMPGVTIQNALSSLKSLRTLRSNLSAIYTCNSFKQRKSDVNGSSYYLIQELNFDKEWLQKEINRISEEIDKYEAAILKANNEAQIEF</sequence>
<keyword evidence="1" id="KW-0175">Coiled coil</keyword>
<keyword evidence="3" id="KW-1185">Reference proteome</keyword>
<evidence type="ECO:0000313" key="3">
    <source>
        <dbReference type="Proteomes" id="UP000007652"/>
    </source>
</evidence>
<name>I7J530_9CLOT</name>
<dbReference type="AlphaFoldDB" id="I7J530"/>
<proteinExistence type="predicted"/>
<comment type="caution">
    <text evidence="2">The sequence shown here is derived from an EMBL/GenBank/DDBJ whole genome shotgun (WGS) entry which is preliminary data.</text>
</comment>
<protein>
    <submittedName>
        <fullName evidence="2">Uncharacterized protein</fullName>
    </submittedName>
</protein>
<dbReference type="RefSeq" id="WP_008908700.1">
    <property type="nucleotide sequence ID" value="NZ_CAKP01000071.1"/>
</dbReference>
<accession>I7J530</accession>